<dbReference type="Proteomes" id="UP000293764">
    <property type="component" value="Unassembled WGS sequence"/>
</dbReference>
<feature type="domain" description="Tachylectin 2" evidence="2">
    <location>
        <begin position="59"/>
        <end position="284"/>
    </location>
</feature>
<evidence type="ECO:0000259" key="2">
    <source>
        <dbReference type="Pfam" id="PF14517"/>
    </source>
</evidence>
<feature type="region of interest" description="Disordered" evidence="1">
    <location>
        <begin position="46"/>
        <end position="66"/>
    </location>
</feature>
<dbReference type="Gene3D" id="2.115.10.10">
    <property type="entry name" value="Tachylectin 2"/>
    <property type="match status" value="1"/>
</dbReference>
<protein>
    <recommendedName>
        <fullName evidence="2">Tachylectin 2 domain-containing protein</fullName>
    </recommendedName>
</protein>
<dbReference type="InterPro" id="IPR023294">
    <property type="entry name" value="Tachylectin2"/>
</dbReference>
<keyword evidence="4" id="KW-1185">Reference proteome</keyword>
<dbReference type="AlphaFoldDB" id="A0A4Q5MVZ7"/>
<gene>
    <name evidence="3" type="ORF">EUA98_17060</name>
</gene>
<name>A0A4Q5MVZ7_9MICO</name>
<evidence type="ECO:0000256" key="1">
    <source>
        <dbReference type="SAM" id="MobiDB-lite"/>
    </source>
</evidence>
<evidence type="ECO:0000313" key="4">
    <source>
        <dbReference type="Proteomes" id="UP000293764"/>
    </source>
</evidence>
<dbReference type="OrthoDB" id="505641at2"/>
<organism evidence="3 4">
    <name type="scientific">Pengzhenrongella frigida</name>
    <dbReference type="NCBI Taxonomy" id="1259133"/>
    <lineage>
        <taxon>Bacteria</taxon>
        <taxon>Bacillati</taxon>
        <taxon>Actinomycetota</taxon>
        <taxon>Actinomycetes</taxon>
        <taxon>Micrococcales</taxon>
        <taxon>Pengzhenrongella</taxon>
    </lineage>
</organism>
<dbReference type="RefSeq" id="WP_130103902.1">
    <property type="nucleotide sequence ID" value="NZ_SDWW01000054.1"/>
</dbReference>
<dbReference type="Pfam" id="PF14517">
    <property type="entry name" value="Tachylectin"/>
    <property type="match status" value="1"/>
</dbReference>
<dbReference type="EMBL" id="SDWW01000054">
    <property type="protein sequence ID" value="RYV49748.1"/>
    <property type="molecule type" value="Genomic_DNA"/>
</dbReference>
<reference evidence="3 4" key="1">
    <citation type="submission" date="2019-01" db="EMBL/GenBank/DDBJ databases">
        <title>Novel species of Cellulomonas.</title>
        <authorList>
            <person name="Liu Q."/>
            <person name="Xin Y.-H."/>
        </authorList>
    </citation>
    <scope>NUCLEOTIDE SEQUENCE [LARGE SCALE GENOMIC DNA]</scope>
    <source>
        <strain evidence="3 4">HLT2-17</strain>
    </source>
</reference>
<evidence type="ECO:0000313" key="3">
    <source>
        <dbReference type="EMBL" id="RYV49748.1"/>
    </source>
</evidence>
<sequence length="303" mass="32359">MSMKHIFYGGNGTTPVDSGLPFVGRFFTVGDDGALRFWRYTGRGEPDPKGAKGFTEPGNNSSNQIGRGFGSMVHMAGGGDGIILAVQPNGDLTYFQYSGNGEQDETGTLGFEGPNQGTVIGNGFHTFPHLFVSPREGHATKTTIFLVNEAGDLLWFQYSGNGEHDPSGTLGFEGPNQGNQIGRGFRNFRHIVGVGGGAFLAVPENGDLLWFRYTGHGEHDPTGSNGFTEVGNNSGNQIGRGFTDFRHLFGGSTDQGGRAVIFYGVKENGDLLFWRYEGNGESDPTGTLGFDTPFQGTQIGSGF</sequence>
<proteinExistence type="predicted"/>
<accession>A0A4Q5MVZ7</accession>
<comment type="caution">
    <text evidence="3">The sequence shown here is derived from an EMBL/GenBank/DDBJ whole genome shotgun (WGS) entry which is preliminary data.</text>
</comment>